<accession>A0A4Y9T682</accession>
<proteinExistence type="predicted"/>
<dbReference type="RefSeq" id="WP_135188944.1">
    <property type="nucleotide sequence ID" value="NZ_SPUM01000038.1"/>
</dbReference>
<dbReference type="AlphaFoldDB" id="A0A4Y9T682"/>
<dbReference type="OrthoDB" id="9968583at2"/>
<reference evidence="1 2" key="1">
    <citation type="submission" date="2019-03" db="EMBL/GenBank/DDBJ databases">
        <title>Draft genome of Massilia hortus sp. nov., a novel bacterial species of the Oxalobacteraceae family.</title>
        <authorList>
            <person name="Peta V."/>
            <person name="Raths R."/>
            <person name="Bucking H."/>
        </authorList>
    </citation>
    <scope>NUCLEOTIDE SEQUENCE [LARGE SCALE GENOMIC DNA]</scope>
    <source>
        <strain evidence="1 2">ONC3</strain>
    </source>
</reference>
<sequence length="61" mass="6614">MEQTKTAPLEEHAVVIHVEKGTARHARVVEAQANASPNEITVNISKRHKLPAIPVLGVVIN</sequence>
<gene>
    <name evidence="1" type="ORF">E4O92_06535</name>
</gene>
<evidence type="ECO:0000313" key="2">
    <source>
        <dbReference type="Proteomes" id="UP000297258"/>
    </source>
</evidence>
<name>A0A4Y9T682_9BURK</name>
<dbReference type="Proteomes" id="UP000297258">
    <property type="component" value="Unassembled WGS sequence"/>
</dbReference>
<protein>
    <submittedName>
        <fullName evidence="1">Uncharacterized protein</fullName>
    </submittedName>
</protein>
<organism evidence="1 2">
    <name type="scientific">Massilia horti</name>
    <dbReference type="NCBI Taxonomy" id="2562153"/>
    <lineage>
        <taxon>Bacteria</taxon>
        <taxon>Pseudomonadati</taxon>
        <taxon>Pseudomonadota</taxon>
        <taxon>Betaproteobacteria</taxon>
        <taxon>Burkholderiales</taxon>
        <taxon>Oxalobacteraceae</taxon>
        <taxon>Telluria group</taxon>
        <taxon>Massilia</taxon>
    </lineage>
</organism>
<keyword evidence="2" id="KW-1185">Reference proteome</keyword>
<comment type="caution">
    <text evidence="1">The sequence shown here is derived from an EMBL/GenBank/DDBJ whole genome shotgun (WGS) entry which is preliminary data.</text>
</comment>
<evidence type="ECO:0000313" key="1">
    <source>
        <dbReference type="EMBL" id="TFW33645.1"/>
    </source>
</evidence>
<dbReference type="EMBL" id="SPUM01000038">
    <property type="protein sequence ID" value="TFW33645.1"/>
    <property type="molecule type" value="Genomic_DNA"/>
</dbReference>